<name>A0AB39U432_9BIFI</name>
<feature type="transmembrane region" description="Helical" evidence="1">
    <location>
        <begin position="189"/>
        <end position="213"/>
    </location>
</feature>
<feature type="transmembrane region" description="Helical" evidence="1">
    <location>
        <begin position="72"/>
        <end position="89"/>
    </location>
</feature>
<keyword evidence="1" id="KW-1133">Transmembrane helix</keyword>
<reference evidence="2" key="1">
    <citation type="submission" date="2023-07" db="EMBL/GenBank/DDBJ databases">
        <title>Bifidobacterium aquikefiriaerophilum sp. nov. and Bifidobacterium eccum sp. nov., isolated from water kefir.</title>
        <authorList>
            <person name="Breselge S."/>
            <person name="Bellassi P."/>
            <person name="Barcenilla C."/>
            <person name="Alvarez-Ordonez A."/>
            <person name="Morelli L."/>
            <person name="Cotter P.D."/>
        </authorList>
    </citation>
    <scope>NUCLEOTIDE SEQUENCE</scope>
    <source>
        <strain evidence="2">WK041_4_12</strain>
    </source>
</reference>
<evidence type="ECO:0000313" key="2">
    <source>
        <dbReference type="EMBL" id="XDS43736.1"/>
    </source>
</evidence>
<dbReference type="EMBL" id="CP129674">
    <property type="protein sequence ID" value="XDS43736.1"/>
    <property type="molecule type" value="Genomic_DNA"/>
</dbReference>
<dbReference type="KEGG" id="baqk:QN215_05355"/>
<dbReference type="RefSeq" id="WP_369343331.1">
    <property type="nucleotide sequence ID" value="NZ_CP129674.1"/>
</dbReference>
<keyword evidence="1" id="KW-0812">Transmembrane</keyword>
<organism evidence="2">
    <name type="scientific">Bifidobacterium aquikefiricola</name>
    <dbReference type="NCBI Taxonomy" id="3059038"/>
    <lineage>
        <taxon>Bacteria</taxon>
        <taxon>Bacillati</taxon>
        <taxon>Actinomycetota</taxon>
        <taxon>Actinomycetes</taxon>
        <taxon>Bifidobacteriales</taxon>
        <taxon>Bifidobacteriaceae</taxon>
        <taxon>Bifidobacterium</taxon>
    </lineage>
</organism>
<accession>A0AB39U432</accession>
<proteinExistence type="predicted"/>
<feature type="transmembrane region" description="Helical" evidence="1">
    <location>
        <begin position="109"/>
        <end position="127"/>
    </location>
</feature>
<gene>
    <name evidence="2" type="ORF">QN215_05355</name>
</gene>
<feature type="transmembrane region" description="Helical" evidence="1">
    <location>
        <begin position="225"/>
        <end position="249"/>
    </location>
</feature>
<evidence type="ECO:0000256" key="1">
    <source>
        <dbReference type="SAM" id="Phobius"/>
    </source>
</evidence>
<dbReference type="AlphaFoldDB" id="A0AB39U432"/>
<feature type="transmembrane region" description="Helical" evidence="1">
    <location>
        <begin position="39"/>
        <end position="60"/>
    </location>
</feature>
<sequence>MARKLLQRTWMSLVQLLLFGIMFAIDLSLAPIGGTLAKVVFQVLTVTVGAVVAIFVVLWTKGGVVERTTASVCSLISLVFATNPAWIWYPFSTSPILYYRSIRNAFPMVVWLFIVACLLAILVIVNMRSHRTEEKPAHAGLIVSDAQNHAYGSLLGEAACIAAPGWVFLPYFVGSRTFMKLQSVDRHSYASMVLIAAFVIVAWLFLLMVNALFDAARGSRRLSRAGMTLLPFMFAGLAVAGVVVVTQAAGI</sequence>
<protein>
    <submittedName>
        <fullName evidence="2">Uncharacterized protein</fullName>
    </submittedName>
</protein>
<feature type="transmembrane region" description="Helical" evidence="1">
    <location>
        <begin position="148"/>
        <end position="169"/>
    </location>
</feature>
<keyword evidence="1" id="KW-0472">Membrane</keyword>
<feature type="transmembrane region" description="Helical" evidence="1">
    <location>
        <begin position="12"/>
        <end position="33"/>
    </location>
</feature>